<comment type="subcellular location">
    <subcellularLocation>
        <location evidence="1">Membrane</location>
    </subcellularLocation>
</comment>
<dbReference type="PROSITE" id="PS50262">
    <property type="entry name" value="G_PROTEIN_RECEP_F1_2"/>
    <property type="match status" value="1"/>
</dbReference>
<reference evidence="7 8" key="1">
    <citation type="journal article" date="1998" name="Science">
        <title>Genome sequence of the nematode C. elegans: a platform for investigating biology.</title>
        <authorList>
            <consortium name="The C. elegans sequencing consortium"/>
            <person name="Sulson J.E."/>
            <person name="Waterston R."/>
        </authorList>
    </citation>
    <scope>NUCLEOTIDE SEQUENCE [LARGE SCALE GENOMIC DNA]</scope>
    <source>
        <strain evidence="7 8">Bristol N2</strain>
    </source>
</reference>
<dbReference type="EMBL" id="BX284604">
    <property type="protein sequence ID" value="CCD74161.1"/>
    <property type="molecule type" value="Genomic_DNA"/>
</dbReference>
<dbReference type="FunCoup" id="Q9GUH0">
    <property type="interactions" value="7"/>
</dbReference>
<dbReference type="PhylomeDB" id="Q9GUH0"/>
<feature type="transmembrane region" description="Helical" evidence="5">
    <location>
        <begin position="183"/>
        <end position="203"/>
    </location>
</feature>
<sequence>MNNSVPLLPPSWPITVYYITSAITLPIYFLVFTCLFRLRCISKTYNTTFYTLLLQHCIADLLAMMMYFVIIAARAIPIIREFYFNYQDYYIAAAAYNHIYYTLYIRCSGIVFLSFQRYQVITHPHSPLTNKIQTLSKFKLISIYWLVPTIISLVVLKDINFHYDNIVVMTVVAEKSVIQRNTLMALIVVGLTCALCSISYGALFLFIRKHSNRISKSLSREIHLAVQVFILLLAFFAILVYYSFQNYFSQTQNTGPIYYMRGMYPMANGFLSYINPFCILILNRDLTKQVIRSVSCQRFAVSEVQLSGNVSVSTRQQRRHLAGNQVTF</sequence>
<dbReference type="CTD" id="353425"/>
<protein>
    <submittedName>
        <fullName evidence="7">G-protein coupled receptors family 1 profile domain-containing protein</fullName>
    </submittedName>
</protein>
<dbReference type="CDD" id="cd00637">
    <property type="entry name" value="7tm_classA_rhodopsin-like"/>
    <property type="match status" value="1"/>
</dbReference>
<evidence type="ECO:0000256" key="1">
    <source>
        <dbReference type="ARBA" id="ARBA00004370"/>
    </source>
</evidence>
<dbReference type="HOGENOM" id="CLU_055887_1_0_1"/>
<dbReference type="FunFam" id="1.20.1070.10:FF:000344">
    <property type="entry name" value="Serpentine Receptor, class V"/>
    <property type="match status" value="1"/>
</dbReference>
<dbReference type="Gene3D" id="1.20.1070.10">
    <property type="entry name" value="Rhodopsin 7-helix transmembrane proteins"/>
    <property type="match status" value="1"/>
</dbReference>
<evidence type="ECO:0000256" key="3">
    <source>
        <dbReference type="ARBA" id="ARBA00022989"/>
    </source>
</evidence>
<dbReference type="OMA" id="NTGPIYY"/>
<dbReference type="AlphaFoldDB" id="Q9GUH0"/>
<dbReference type="InterPro" id="IPR017452">
    <property type="entry name" value="GPCR_Rhodpsn_7TM"/>
</dbReference>
<feature type="transmembrane region" description="Helical" evidence="5">
    <location>
        <begin position="224"/>
        <end position="244"/>
    </location>
</feature>
<keyword evidence="7" id="KW-0675">Receptor</keyword>
<dbReference type="Proteomes" id="UP000001940">
    <property type="component" value="Chromosome IV"/>
</dbReference>
<evidence type="ECO:0000313" key="8">
    <source>
        <dbReference type="Proteomes" id="UP000001940"/>
    </source>
</evidence>
<dbReference type="RefSeq" id="NP_872112.1">
    <property type="nucleotide sequence ID" value="NM_182312.1"/>
</dbReference>
<dbReference type="PANTHER" id="PTHR24224">
    <property type="entry name" value="CARDIOACCELERATORY PEPTIDE RECEPTOR-RELATED"/>
    <property type="match status" value="1"/>
</dbReference>
<keyword evidence="3 5" id="KW-1133">Transmembrane helix</keyword>
<feature type="domain" description="G-protein coupled receptors family 1 profile" evidence="6">
    <location>
        <begin position="27"/>
        <end position="279"/>
    </location>
</feature>
<evidence type="ECO:0000313" key="9">
    <source>
        <dbReference type="WormBase" id="Y73B6BL.11"/>
    </source>
</evidence>
<dbReference type="PaxDb" id="6239-Y73B6BL.11"/>
<dbReference type="InParanoid" id="Q9GUH0"/>
<feature type="transmembrane region" description="Helical" evidence="5">
    <location>
        <begin position="57"/>
        <end position="79"/>
    </location>
</feature>
<feature type="transmembrane region" description="Helical" evidence="5">
    <location>
        <begin position="264"/>
        <end position="282"/>
    </location>
</feature>
<feature type="transmembrane region" description="Helical" evidence="5">
    <location>
        <begin position="141"/>
        <end position="163"/>
    </location>
</feature>
<dbReference type="InterPro" id="IPR052665">
    <property type="entry name" value="Neuropeptide-GPCR"/>
</dbReference>
<dbReference type="GeneID" id="353425"/>
<evidence type="ECO:0000259" key="6">
    <source>
        <dbReference type="PROSITE" id="PS50262"/>
    </source>
</evidence>
<keyword evidence="8" id="KW-1185">Reference proteome</keyword>
<evidence type="ECO:0000256" key="4">
    <source>
        <dbReference type="ARBA" id="ARBA00023136"/>
    </source>
</evidence>
<dbReference type="PANTHER" id="PTHR24224:SF18">
    <property type="entry name" value="G-PROTEIN COUPLED RECEPTORS FAMILY 1 PROFILE DOMAIN-CONTAINING PROTEIN"/>
    <property type="match status" value="1"/>
</dbReference>
<dbReference type="SUPFAM" id="SSF81321">
    <property type="entry name" value="Family A G protein-coupled receptor-like"/>
    <property type="match status" value="1"/>
</dbReference>
<gene>
    <name evidence="7 9" type="primary">srv-25</name>
    <name evidence="7" type="ORF">CELE_Y73B6BL.11</name>
    <name evidence="9" type="ORF">Y73B6BL.11</name>
</gene>
<dbReference type="GO" id="GO:0016020">
    <property type="term" value="C:membrane"/>
    <property type="evidence" value="ECO:0000318"/>
    <property type="project" value="GO_Central"/>
</dbReference>
<dbReference type="Pfam" id="PF10323">
    <property type="entry name" value="7TM_GPCR_Srv"/>
    <property type="match status" value="1"/>
</dbReference>
<proteinExistence type="predicted"/>
<organism evidence="7 8">
    <name type="scientific">Caenorhabditis elegans</name>
    <dbReference type="NCBI Taxonomy" id="6239"/>
    <lineage>
        <taxon>Eukaryota</taxon>
        <taxon>Metazoa</taxon>
        <taxon>Ecdysozoa</taxon>
        <taxon>Nematoda</taxon>
        <taxon>Chromadorea</taxon>
        <taxon>Rhabditida</taxon>
        <taxon>Rhabditina</taxon>
        <taxon>Rhabditomorpha</taxon>
        <taxon>Rhabditoidea</taxon>
        <taxon>Rhabditidae</taxon>
        <taxon>Peloderinae</taxon>
        <taxon>Caenorhabditis</taxon>
    </lineage>
</organism>
<dbReference type="KEGG" id="cel:CELE_Y73B6BL.11"/>
<keyword evidence="2 5" id="KW-0812">Transmembrane</keyword>
<dbReference type="InterPro" id="IPR019426">
    <property type="entry name" value="7TM_GPCR_serpentine_rcpt_Srv"/>
</dbReference>
<accession>Q9GUH0</accession>
<dbReference type="UCSC" id="Y73B6BL.11">
    <property type="organism name" value="c. elegans"/>
</dbReference>
<evidence type="ECO:0000313" key="7">
    <source>
        <dbReference type="EMBL" id="CCD74161.1"/>
    </source>
</evidence>
<feature type="transmembrane region" description="Helical" evidence="5">
    <location>
        <begin position="16"/>
        <end position="36"/>
    </location>
</feature>
<dbReference type="OrthoDB" id="5868253at2759"/>
<keyword evidence="4 5" id="KW-0472">Membrane</keyword>
<name>Q9GUH0_CAEEL</name>
<dbReference type="eggNOG" id="ENOG502TGI2">
    <property type="taxonomic scope" value="Eukaryota"/>
</dbReference>
<evidence type="ECO:0000256" key="5">
    <source>
        <dbReference type="SAM" id="Phobius"/>
    </source>
</evidence>
<dbReference type="SMR" id="Q9GUH0"/>
<feature type="transmembrane region" description="Helical" evidence="5">
    <location>
        <begin position="99"/>
        <end position="120"/>
    </location>
</feature>
<dbReference type="WormBase" id="Y73B6BL.11">
    <property type="protein sequence ID" value="CE33486"/>
    <property type="gene ID" value="WBGene00005736"/>
    <property type="gene designation" value="srv-25"/>
</dbReference>
<evidence type="ECO:0000256" key="2">
    <source>
        <dbReference type="ARBA" id="ARBA00022692"/>
    </source>
</evidence>
<dbReference type="AGR" id="WB:WBGene00005736"/>